<dbReference type="Gene3D" id="3.80.10.10">
    <property type="entry name" value="Ribonuclease Inhibitor"/>
    <property type="match status" value="3"/>
</dbReference>
<keyword evidence="5" id="KW-0677">Repeat</keyword>
<dbReference type="GO" id="GO:0005886">
    <property type="term" value="C:plasma membrane"/>
    <property type="evidence" value="ECO:0007669"/>
    <property type="project" value="UniProtKB-SubCell"/>
</dbReference>
<dbReference type="Proteomes" id="UP001516023">
    <property type="component" value="Unassembled WGS sequence"/>
</dbReference>
<proteinExistence type="predicted"/>
<evidence type="ECO:0000259" key="9">
    <source>
        <dbReference type="Pfam" id="PF23598"/>
    </source>
</evidence>
<sequence>MFVPCHDSNRDGLDLNASVSHGVASDGESQAAIEQDLQRPTLEPNFSAHDDDNSTRNMMGEQGRVDGIHNGFTPNQFIASNPTEEIEGTLITRHLNSPPAEVSRIHSFVNEAEATNMNIEAAREGLGSKVDELPPVPLSMLSHVLEDGWKSEKNAGLELLGNSDEECPQAPFGIYSEDKITNEESVESTQYAISIVQPPPQAKSDPPNLDQASLNEEMMQESSSVHPTVSLNDPVIQGSLPRTGSNVISQSVPNEHMREDEILLPEAFPVEANAPPEYPNAGVAELVEPDQSRLSLKKNHACIVSSILAAIFLALGLTITFTSGKATPSSSRPTLQPTLFRTSSKPSLNIRNLIERNVLQRNVTFDQMEPTDGRIKALAWMMEKDQMKFITSESSLFQRYLLGLLAFEFSILNWLSDIYECGWAGVECDVEGHVIGLNLNTFGLDGTIPPEIGTLQHMQNLSLSDNSLHGTLPSEIFDMNYMTELYLDGNNITSTLPPHVGNLNKLTMLSLSENEITGPLPSEIGNLNNLTHLHLEWNFFSGTLPSELSNLKDLTVLSLSGNEFTGTLPSVFGNLTQLAELLLDANKFTGTLPLELGNLSSLTHLHLWQNQIVGTIPSQLGNMYMLRDLNFDNNALTSTLPSELGNLVNLTGLFLYANQLSGTLPSELGNLEKLIWFGVSQNQFTGTLPTEIGNWKDLFWIRVNENQFSGTLPTELGRFKTLNWLYLFSNQFSGTLPSVLQNLTSLQAFSIYSNQFVGTLPSWIGGFKKLSTLYLGGNQFTGTLPSELSLLSELNYFGIDSNNFTGTLPSWVGDLSNLTLLWLNDNQFTGTFPPEIGNKLDLEDFCLSNNNFTGSIPAEIQTNWECYY</sequence>
<keyword evidence="3" id="KW-0433">Leucine-rich repeat</keyword>
<keyword evidence="4" id="KW-0732">Signal</keyword>
<dbReference type="AlphaFoldDB" id="A0ABD3QB06"/>
<dbReference type="FunFam" id="3.80.10.10:FF:000095">
    <property type="entry name" value="LRR receptor-like serine/threonine-protein kinase GSO1"/>
    <property type="match status" value="1"/>
</dbReference>
<keyword evidence="11" id="KW-1185">Reference proteome</keyword>
<evidence type="ECO:0000256" key="5">
    <source>
        <dbReference type="ARBA" id="ARBA00022737"/>
    </source>
</evidence>
<reference evidence="10 11" key="1">
    <citation type="journal article" date="2020" name="G3 (Bethesda)">
        <title>Improved Reference Genome for Cyclotella cryptica CCMP332, a Model for Cell Wall Morphogenesis, Salinity Adaptation, and Lipid Production in Diatoms (Bacillariophyta).</title>
        <authorList>
            <person name="Roberts W.R."/>
            <person name="Downey K.M."/>
            <person name="Ruck E.C."/>
            <person name="Traller J.C."/>
            <person name="Alverson A.J."/>
        </authorList>
    </citation>
    <scope>NUCLEOTIDE SEQUENCE [LARGE SCALE GENOMIC DNA]</scope>
    <source>
        <strain evidence="10 11">CCMP332</strain>
    </source>
</reference>
<keyword evidence="2" id="KW-1003">Cell membrane</keyword>
<dbReference type="SMART" id="SM00369">
    <property type="entry name" value="LRR_TYP"/>
    <property type="match status" value="7"/>
</dbReference>
<evidence type="ECO:0000313" key="11">
    <source>
        <dbReference type="Proteomes" id="UP001516023"/>
    </source>
</evidence>
<dbReference type="InterPro" id="IPR055414">
    <property type="entry name" value="LRR_R13L4/SHOC2-like"/>
</dbReference>
<gene>
    <name evidence="10" type="ORF">HJC23_009907</name>
</gene>
<protein>
    <recommendedName>
        <fullName evidence="9">Disease resistance R13L4/SHOC-2-like LRR domain-containing protein</fullName>
    </recommendedName>
</protein>
<feature type="region of interest" description="Disordered" evidence="7">
    <location>
        <begin position="1"/>
        <end position="32"/>
    </location>
</feature>
<feature type="transmembrane region" description="Helical" evidence="8">
    <location>
        <begin position="301"/>
        <end position="321"/>
    </location>
</feature>
<name>A0ABD3QB06_9STRA</name>
<evidence type="ECO:0000256" key="8">
    <source>
        <dbReference type="SAM" id="Phobius"/>
    </source>
</evidence>
<keyword evidence="8" id="KW-0812">Transmembrane</keyword>
<dbReference type="PANTHER" id="PTHR47988">
    <property type="entry name" value="SOMATIC EMBRYOGENESIS RECEPTOR KINASE 1"/>
    <property type="match status" value="1"/>
</dbReference>
<dbReference type="Pfam" id="PF23598">
    <property type="entry name" value="LRR_14"/>
    <property type="match status" value="1"/>
</dbReference>
<dbReference type="InterPro" id="IPR032675">
    <property type="entry name" value="LRR_dom_sf"/>
</dbReference>
<feature type="domain" description="Disease resistance R13L4/SHOC-2-like LRR" evidence="9">
    <location>
        <begin position="524"/>
        <end position="631"/>
    </location>
</feature>
<evidence type="ECO:0000256" key="3">
    <source>
        <dbReference type="ARBA" id="ARBA00022614"/>
    </source>
</evidence>
<evidence type="ECO:0000256" key="4">
    <source>
        <dbReference type="ARBA" id="ARBA00022729"/>
    </source>
</evidence>
<keyword evidence="8" id="KW-1133">Transmembrane helix</keyword>
<dbReference type="SUPFAM" id="SSF52058">
    <property type="entry name" value="L domain-like"/>
    <property type="match status" value="1"/>
</dbReference>
<dbReference type="EMBL" id="JABMIG020000054">
    <property type="protein sequence ID" value="KAL3797543.1"/>
    <property type="molecule type" value="Genomic_DNA"/>
</dbReference>
<comment type="caution">
    <text evidence="10">The sequence shown here is derived from an EMBL/GenBank/DDBJ whole genome shotgun (WGS) entry which is preliminary data.</text>
</comment>
<evidence type="ECO:0000256" key="1">
    <source>
        <dbReference type="ARBA" id="ARBA00004236"/>
    </source>
</evidence>
<evidence type="ECO:0000256" key="7">
    <source>
        <dbReference type="SAM" id="MobiDB-lite"/>
    </source>
</evidence>
<dbReference type="GO" id="GO:0009653">
    <property type="term" value="P:anatomical structure morphogenesis"/>
    <property type="evidence" value="ECO:0007669"/>
    <property type="project" value="UniProtKB-ARBA"/>
</dbReference>
<dbReference type="FunFam" id="3.80.10.10:FF:000400">
    <property type="entry name" value="Nuclear pore complex protein NUP107"/>
    <property type="match status" value="1"/>
</dbReference>
<dbReference type="InterPro" id="IPR001611">
    <property type="entry name" value="Leu-rich_rpt"/>
</dbReference>
<comment type="subcellular location">
    <subcellularLocation>
        <location evidence="1">Cell membrane</location>
    </subcellularLocation>
</comment>
<evidence type="ECO:0000256" key="6">
    <source>
        <dbReference type="ARBA" id="ARBA00023136"/>
    </source>
</evidence>
<dbReference type="Pfam" id="PF00560">
    <property type="entry name" value="LRR_1"/>
    <property type="match status" value="7"/>
</dbReference>
<keyword evidence="6 8" id="KW-0472">Membrane</keyword>
<dbReference type="InterPro" id="IPR003591">
    <property type="entry name" value="Leu-rich_rpt_typical-subtyp"/>
</dbReference>
<evidence type="ECO:0000256" key="2">
    <source>
        <dbReference type="ARBA" id="ARBA00022475"/>
    </source>
</evidence>
<dbReference type="FunFam" id="3.80.10.10:FF:000299">
    <property type="entry name" value="Piriformospora indica-insensitive protein 2"/>
    <property type="match status" value="1"/>
</dbReference>
<accession>A0ABD3QB06</accession>
<organism evidence="10 11">
    <name type="scientific">Cyclotella cryptica</name>
    <dbReference type="NCBI Taxonomy" id="29204"/>
    <lineage>
        <taxon>Eukaryota</taxon>
        <taxon>Sar</taxon>
        <taxon>Stramenopiles</taxon>
        <taxon>Ochrophyta</taxon>
        <taxon>Bacillariophyta</taxon>
        <taxon>Coscinodiscophyceae</taxon>
        <taxon>Thalassiosirophycidae</taxon>
        <taxon>Stephanodiscales</taxon>
        <taxon>Stephanodiscaceae</taxon>
        <taxon>Cyclotella</taxon>
    </lineage>
</organism>
<evidence type="ECO:0000313" key="10">
    <source>
        <dbReference type="EMBL" id="KAL3797543.1"/>
    </source>
</evidence>